<dbReference type="Pfam" id="PF00468">
    <property type="entry name" value="Ribosomal_L34"/>
    <property type="match status" value="1"/>
</dbReference>
<sequence length="121" mass="14306">MLRFSLPWLRSATLRTECYSLKCRNLHTTGPGGPSNSSDNRFLGSRFDCAGRAWNMPSRLRSFLRNPLTLFWRTYARYGMEYQPSNLKRKRRHGFKYRMSTASGRNILARRRLKGRKFLSH</sequence>
<dbReference type="PANTHER" id="PTHR14503">
    <property type="entry name" value="MITOCHONDRIAL RIBOSOMAL PROTEIN 34 FAMILY MEMBER"/>
    <property type="match status" value="1"/>
</dbReference>
<organism evidence="6 7">
    <name type="scientific">Geodia barretti</name>
    <name type="common">Barrett's horny sponge</name>
    <dbReference type="NCBI Taxonomy" id="519541"/>
    <lineage>
        <taxon>Eukaryota</taxon>
        <taxon>Metazoa</taxon>
        <taxon>Porifera</taxon>
        <taxon>Demospongiae</taxon>
        <taxon>Heteroscleromorpha</taxon>
        <taxon>Tetractinellida</taxon>
        <taxon>Astrophorina</taxon>
        <taxon>Geodiidae</taxon>
        <taxon>Geodia</taxon>
    </lineage>
</organism>
<dbReference type="FunFam" id="1.10.287.3980:FF:000001">
    <property type="entry name" value="Mitochondrial ribosomal protein L34"/>
    <property type="match status" value="1"/>
</dbReference>
<evidence type="ECO:0000256" key="2">
    <source>
        <dbReference type="ARBA" id="ARBA00022980"/>
    </source>
</evidence>
<dbReference type="GO" id="GO:0006412">
    <property type="term" value="P:translation"/>
    <property type="evidence" value="ECO:0007669"/>
    <property type="project" value="InterPro"/>
</dbReference>
<evidence type="ECO:0000256" key="4">
    <source>
        <dbReference type="ARBA" id="ARBA00035274"/>
    </source>
</evidence>
<dbReference type="GO" id="GO:0005762">
    <property type="term" value="C:mitochondrial large ribosomal subunit"/>
    <property type="evidence" value="ECO:0007669"/>
    <property type="project" value="TreeGrafter"/>
</dbReference>
<evidence type="ECO:0000313" key="7">
    <source>
        <dbReference type="Proteomes" id="UP001174909"/>
    </source>
</evidence>
<comment type="similarity">
    <text evidence="1">Belongs to the bacterial ribosomal protein bL34 family.</text>
</comment>
<reference evidence="6" key="1">
    <citation type="submission" date="2023-03" db="EMBL/GenBank/DDBJ databases">
        <authorList>
            <person name="Steffen K."/>
            <person name="Cardenas P."/>
        </authorList>
    </citation>
    <scope>NUCLEOTIDE SEQUENCE</scope>
</reference>
<dbReference type="EMBL" id="CASHTH010002486">
    <property type="protein sequence ID" value="CAI8030538.1"/>
    <property type="molecule type" value="Genomic_DNA"/>
</dbReference>
<dbReference type="PANTHER" id="PTHR14503:SF4">
    <property type="entry name" value="LARGE RIBOSOMAL SUBUNIT PROTEIN BL34M"/>
    <property type="match status" value="1"/>
</dbReference>
<dbReference type="GO" id="GO:0003735">
    <property type="term" value="F:structural constituent of ribosome"/>
    <property type="evidence" value="ECO:0007669"/>
    <property type="project" value="InterPro"/>
</dbReference>
<evidence type="ECO:0000256" key="5">
    <source>
        <dbReference type="ARBA" id="ARBA00035434"/>
    </source>
</evidence>
<dbReference type="InterPro" id="IPR000271">
    <property type="entry name" value="Ribosomal_bL34"/>
</dbReference>
<keyword evidence="2 6" id="KW-0689">Ribosomal protein</keyword>
<proteinExistence type="inferred from homology"/>
<evidence type="ECO:0000256" key="1">
    <source>
        <dbReference type="ARBA" id="ARBA00010111"/>
    </source>
</evidence>
<comment type="caution">
    <text evidence="6">The sequence shown here is derived from an EMBL/GenBank/DDBJ whole genome shotgun (WGS) entry which is preliminary data.</text>
</comment>
<name>A0AA35SIE5_GEOBA</name>
<keyword evidence="7" id="KW-1185">Reference proteome</keyword>
<dbReference type="Proteomes" id="UP001174909">
    <property type="component" value="Unassembled WGS sequence"/>
</dbReference>
<dbReference type="Gene3D" id="1.10.287.3980">
    <property type="match status" value="1"/>
</dbReference>
<gene>
    <name evidence="6" type="ORF">GBAR_LOCUS17306</name>
</gene>
<accession>A0AA35SIE5</accession>
<evidence type="ECO:0000313" key="6">
    <source>
        <dbReference type="EMBL" id="CAI8030538.1"/>
    </source>
</evidence>
<protein>
    <recommendedName>
        <fullName evidence="4">Large ribosomal subunit protein bL34m</fullName>
    </recommendedName>
    <alternativeName>
        <fullName evidence="5">39S ribosomal protein L34, mitochondrial</fullName>
    </alternativeName>
</protein>
<keyword evidence="3" id="KW-0687">Ribonucleoprotein</keyword>
<dbReference type="HAMAP" id="MF_00391">
    <property type="entry name" value="Ribosomal_bL34"/>
    <property type="match status" value="1"/>
</dbReference>
<evidence type="ECO:0000256" key="3">
    <source>
        <dbReference type="ARBA" id="ARBA00023274"/>
    </source>
</evidence>
<dbReference type="NCBIfam" id="TIGR01030">
    <property type="entry name" value="rpmH_bact"/>
    <property type="match status" value="1"/>
</dbReference>
<dbReference type="AlphaFoldDB" id="A0AA35SIE5"/>